<feature type="region of interest" description="Disordered" evidence="1">
    <location>
        <begin position="1"/>
        <end position="27"/>
    </location>
</feature>
<dbReference type="RefSeq" id="WP_344594390.1">
    <property type="nucleotide sequence ID" value="NZ_BAAARW010000026.1"/>
</dbReference>
<protein>
    <recommendedName>
        <fullName evidence="4">CU044_5270 family protein</fullName>
    </recommendedName>
</protein>
<name>A0ABN3JV51_9ACTN</name>
<dbReference type="EMBL" id="BAAARW010000026">
    <property type="protein sequence ID" value="GAA2441171.1"/>
    <property type="molecule type" value="Genomic_DNA"/>
</dbReference>
<evidence type="ECO:0000256" key="1">
    <source>
        <dbReference type="SAM" id="MobiDB-lite"/>
    </source>
</evidence>
<gene>
    <name evidence="2" type="ORF">GCM10010191_66620</name>
</gene>
<dbReference type="InterPro" id="IPR047789">
    <property type="entry name" value="CU044_5270-like"/>
</dbReference>
<evidence type="ECO:0008006" key="4">
    <source>
        <dbReference type="Google" id="ProtNLM"/>
    </source>
</evidence>
<reference evidence="2 3" key="1">
    <citation type="journal article" date="2019" name="Int. J. Syst. Evol. Microbiol.">
        <title>The Global Catalogue of Microorganisms (GCM) 10K type strain sequencing project: providing services to taxonomists for standard genome sequencing and annotation.</title>
        <authorList>
            <consortium name="The Broad Institute Genomics Platform"/>
            <consortium name="The Broad Institute Genome Sequencing Center for Infectious Disease"/>
            <person name="Wu L."/>
            <person name="Ma J."/>
        </authorList>
    </citation>
    <scope>NUCLEOTIDE SEQUENCE [LARGE SCALE GENOMIC DNA]</scope>
    <source>
        <strain evidence="2 3">JCM 3325</strain>
    </source>
</reference>
<accession>A0ABN3JV51</accession>
<keyword evidence="3" id="KW-1185">Reference proteome</keyword>
<evidence type="ECO:0000313" key="2">
    <source>
        <dbReference type="EMBL" id="GAA2441171.1"/>
    </source>
</evidence>
<sequence length="384" mass="40413">MSRDVLRTLAEARPAELDPEAPVDPETRRRELARAMAPATARAADRGIVPARRRFGTLWGGGLGLVGAAAAAALVVSSLGGGGTGGVPGGGTSRQPEATSARTVLLAAADKAETAPATGKYWRVTTMFLVSVKVGPKSRPYTVVEPRVHEDWLARNGTGWAGRRVGGAKPKTPQDEKAWRLDGTPARWDLGVGDTVDKAPVYVQTKPGTGTLEKMPKTYLQVPIAGPKPSFDDLRNLPTDPAALRKRAEKRALSDGGPGSLHAENEQVRQSFAAGKLIDLLTTAPVSPKVRAAAYRALADMPIVKSEGPAVDGRGRKGVAFSIVTPYGESTRGSRLIIDPASSQVLSVHDVSKPKAKSVPGKEKTTLYLGAGWTDQAPRPPSLP</sequence>
<evidence type="ECO:0000313" key="3">
    <source>
        <dbReference type="Proteomes" id="UP001501231"/>
    </source>
</evidence>
<comment type="caution">
    <text evidence="2">The sequence shown here is derived from an EMBL/GenBank/DDBJ whole genome shotgun (WGS) entry which is preliminary data.</text>
</comment>
<dbReference type="Proteomes" id="UP001501231">
    <property type="component" value="Unassembled WGS sequence"/>
</dbReference>
<proteinExistence type="predicted"/>
<dbReference type="NCBIfam" id="NF038083">
    <property type="entry name" value="CU044_5270_fam"/>
    <property type="match status" value="1"/>
</dbReference>
<organism evidence="2 3">
    <name type="scientific">Actinomadura vinacea</name>
    <dbReference type="NCBI Taxonomy" id="115336"/>
    <lineage>
        <taxon>Bacteria</taxon>
        <taxon>Bacillati</taxon>
        <taxon>Actinomycetota</taxon>
        <taxon>Actinomycetes</taxon>
        <taxon>Streptosporangiales</taxon>
        <taxon>Thermomonosporaceae</taxon>
        <taxon>Actinomadura</taxon>
    </lineage>
</organism>